<dbReference type="RefSeq" id="WP_011434481.1">
    <property type="nucleotide sequence ID" value="NC_007777.1"/>
</dbReference>
<dbReference type="PANTHER" id="PTHR36456">
    <property type="entry name" value="UPF0232 PROTEIN SCO3875"/>
    <property type="match status" value="1"/>
</dbReference>
<dbReference type="PANTHER" id="PTHR36456:SF1">
    <property type="entry name" value="UPF0232 PROTEIN SCO3875"/>
    <property type="match status" value="1"/>
</dbReference>
<feature type="region of interest" description="Disordered" evidence="1">
    <location>
        <begin position="253"/>
        <end position="273"/>
    </location>
</feature>
<organism evidence="2 3">
    <name type="scientific">Frankia casuarinae (strain DSM 45818 / CECT 9043 / HFP020203 / CcI3)</name>
    <dbReference type="NCBI Taxonomy" id="106370"/>
    <lineage>
        <taxon>Bacteria</taxon>
        <taxon>Bacillati</taxon>
        <taxon>Actinomycetota</taxon>
        <taxon>Actinomycetes</taxon>
        <taxon>Frankiales</taxon>
        <taxon>Frankiaceae</taxon>
        <taxon>Frankia</taxon>
    </lineage>
</organism>
<dbReference type="Proteomes" id="UP000001937">
    <property type="component" value="Chromosome"/>
</dbReference>
<accession>Q2JH43</accession>
<evidence type="ECO:0000313" key="3">
    <source>
        <dbReference type="Proteomes" id="UP000001937"/>
    </source>
</evidence>
<dbReference type="KEGG" id="fra:Francci3_0005"/>
<dbReference type="AlphaFoldDB" id="Q2JH43"/>
<evidence type="ECO:0000313" key="2">
    <source>
        <dbReference type="EMBL" id="ABD09399.1"/>
    </source>
</evidence>
<dbReference type="eggNOG" id="COG5512">
    <property type="taxonomic scope" value="Bacteria"/>
</dbReference>
<feature type="compositionally biased region" description="Basic and acidic residues" evidence="1">
    <location>
        <begin position="131"/>
        <end position="141"/>
    </location>
</feature>
<dbReference type="HOGENOM" id="CLU_087206_1_0_11"/>
<feature type="compositionally biased region" description="Gly residues" evidence="1">
    <location>
        <begin position="87"/>
        <end position="101"/>
    </location>
</feature>
<dbReference type="EMBL" id="CP000249">
    <property type="protein sequence ID" value="ABD09399.1"/>
    <property type="molecule type" value="Genomic_DNA"/>
</dbReference>
<sequence length="273" mass="28592">MPTERPDPRDHPTVPGSTVPGSTASGRSRGGAGRRGKTEGPDGTAAHGADLAREILAQVKRDARERGRGRWGAGHTARHPTGPGPAGPGTGRGGGMPGADGGTWADEDASTGATGTGGPWGPGSRTRLGARRADPSDDQVPRRPRMPGIAPPGREWREPVGFGTAINRLLAARGWKAQASDANVLARWDAIVGPDIADHCTPVSLRDGDLELVAESTAWATQLRMLSRQLLGILHRELGPHVVRRIVVRGPTAPSWRHGSIRTGGRGPRDTYG</sequence>
<dbReference type="STRING" id="106370.Francci3_0005"/>
<feature type="region of interest" description="Disordered" evidence="1">
    <location>
        <begin position="1"/>
        <end position="157"/>
    </location>
</feature>
<keyword evidence="3" id="KW-1185">Reference proteome</keyword>
<dbReference type="Pfam" id="PF05258">
    <property type="entry name" value="DciA"/>
    <property type="match status" value="1"/>
</dbReference>
<evidence type="ECO:0000256" key="1">
    <source>
        <dbReference type="SAM" id="MobiDB-lite"/>
    </source>
</evidence>
<dbReference type="InterPro" id="IPR007922">
    <property type="entry name" value="DciA-like"/>
</dbReference>
<proteinExistence type="predicted"/>
<protein>
    <submittedName>
        <fullName evidence="2">Uncharacterized protein</fullName>
    </submittedName>
</protein>
<name>Q2JH43_FRACC</name>
<reference evidence="2 3" key="1">
    <citation type="journal article" date="2007" name="Genome Res.">
        <title>Genome characteristics of facultatively symbiotic Frankia sp. strains reflect host range and host plant biogeography.</title>
        <authorList>
            <person name="Normand P."/>
            <person name="Lapierre P."/>
            <person name="Tisa L.S."/>
            <person name="Gogarten J.P."/>
            <person name="Alloisio N."/>
            <person name="Bagnarol E."/>
            <person name="Bassi C.A."/>
            <person name="Berry A.M."/>
            <person name="Bickhart D.M."/>
            <person name="Choisne N."/>
            <person name="Couloux A."/>
            <person name="Cournoyer B."/>
            <person name="Cruveiller S."/>
            <person name="Daubin V."/>
            <person name="Demange N."/>
            <person name="Francino M.P."/>
            <person name="Goltsman E."/>
            <person name="Huang Y."/>
            <person name="Kopp O.R."/>
            <person name="Labarre L."/>
            <person name="Lapidus A."/>
            <person name="Lavire C."/>
            <person name="Marechal J."/>
            <person name="Martinez M."/>
            <person name="Mastronunzio J.E."/>
            <person name="Mullin B.C."/>
            <person name="Niemann J."/>
            <person name="Pujic P."/>
            <person name="Rawnsley T."/>
            <person name="Rouy Z."/>
            <person name="Schenowitz C."/>
            <person name="Sellstedt A."/>
            <person name="Tavares F."/>
            <person name="Tomkins J.P."/>
            <person name="Vallenet D."/>
            <person name="Valverde C."/>
            <person name="Wall L.G."/>
            <person name="Wang Y."/>
            <person name="Medigue C."/>
            <person name="Benson D.R."/>
        </authorList>
    </citation>
    <scope>NUCLEOTIDE SEQUENCE [LARGE SCALE GENOMIC DNA]</scope>
    <source>
        <strain evidence="3">DSM 45818 / CECT 9043 / CcI3</strain>
    </source>
</reference>
<gene>
    <name evidence="2" type="ordered locus">Francci3_0005</name>
</gene>
<feature type="compositionally biased region" description="Basic and acidic residues" evidence="1">
    <location>
        <begin position="1"/>
        <end position="12"/>
    </location>
</feature>
<feature type="compositionally biased region" description="Basic and acidic residues" evidence="1">
    <location>
        <begin position="59"/>
        <end position="68"/>
    </location>
</feature>